<dbReference type="AlphaFoldDB" id="A0AA40K040"/>
<evidence type="ECO:0000313" key="2">
    <source>
        <dbReference type="EMBL" id="KAK0741119.1"/>
    </source>
</evidence>
<protein>
    <recommendedName>
        <fullName evidence="4">Myb-like domain-containing protein</fullName>
    </recommendedName>
</protein>
<evidence type="ECO:0000256" key="1">
    <source>
        <dbReference type="SAM" id="MobiDB-lite"/>
    </source>
</evidence>
<dbReference type="EMBL" id="JAUKUD010000006">
    <property type="protein sequence ID" value="KAK0741119.1"/>
    <property type="molecule type" value="Genomic_DNA"/>
</dbReference>
<feature type="region of interest" description="Disordered" evidence="1">
    <location>
        <begin position="46"/>
        <end position="104"/>
    </location>
</feature>
<comment type="caution">
    <text evidence="2">The sequence shown here is derived from an EMBL/GenBank/DDBJ whole genome shotgun (WGS) entry which is preliminary data.</text>
</comment>
<evidence type="ECO:0008006" key="4">
    <source>
        <dbReference type="Google" id="ProtNLM"/>
    </source>
</evidence>
<feature type="region of interest" description="Disordered" evidence="1">
    <location>
        <begin position="1"/>
        <end position="24"/>
    </location>
</feature>
<organism evidence="2 3">
    <name type="scientific">Schizothecium vesticola</name>
    <dbReference type="NCBI Taxonomy" id="314040"/>
    <lineage>
        <taxon>Eukaryota</taxon>
        <taxon>Fungi</taxon>
        <taxon>Dikarya</taxon>
        <taxon>Ascomycota</taxon>
        <taxon>Pezizomycotina</taxon>
        <taxon>Sordariomycetes</taxon>
        <taxon>Sordariomycetidae</taxon>
        <taxon>Sordariales</taxon>
        <taxon>Schizotheciaceae</taxon>
        <taxon>Schizothecium</taxon>
    </lineage>
</organism>
<evidence type="ECO:0000313" key="3">
    <source>
        <dbReference type="Proteomes" id="UP001172155"/>
    </source>
</evidence>
<dbReference type="Proteomes" id="UP001172155">
    <property type="component" value="Unassembled WGS sequence"/>
</dbReference>
<reference evidence="2" key="1">
    <citation type="submission" date="2023-06" db="EMBL/GenBank/DDBJ databases">
        <title>Genome-scale phylogeny and comparative genomics of the fungal order Sordariales.</title>
        <authorList>
            <consortium name="Lawrence Berkeley National Laboratory"/>
            <person name="Hensen N."/>
            <person name="Bonometti L."/>
            <person name="Westerberg I."/>
            <person name="Brannstrom I.O."/>
            <person name="Guillou S."/>
            <person name="Cros-Aarteil S."/>
            <person name="Calhoun S."/>
            <person name="Haridas S."/>
            <person name="Kuo A."/>
            <person name="Mondo S."/>
            <person name="Pangilinan J."/>
            <person name="Riley R."/>
            <person name="LaButti K."/>
            <person name="Andreopoulos B."/>
            <person name="Lipzen A."/>
            <person name="Chen C."/>
            <person name="Yanf M."/>
            <person name="Daum C."/>
            <person name="Ng V."/>
            <person name="Clum A."/>
            <person name="Steindorff A."/>
            <person name="Ohm R."/>
            <person name="Martin F."/>
            <person name="Silar P."/>
            <person name="Natvig D."/>
            <person name="Lalanne C."/>
            <person name="Gautier V."/>
            <person name="Ament-velasquez S.L."/>
            <person name="Kruys A."/>
            <person name="Hutchinson M.I."/>
            <person name="Powell A.J."/>
            <person name="Barry K."/>
            <person name="Miller A.N."/>
            <person name="Grigoriev I.V."/>
            <person name="Debuchy R."/>
            <person name="Gladieux P."/>
            <person name="Thoren M.H."/>
            <person name="Johannesson H."/>
        </authorList>
    </citation>
    <scope>NUCLEOTIDE SEQUENCE</scope>
    <source>
        <strain evidence="2">SMH3187-1</strain>
    </source>
</reference>
<feature type="region of interest" description="Disordered" evidence="1">
    <location>
        <begin position="121"/>
        <end position="155"/>
    </location>
</feature>
<accession>A0AA40K040</accession>
<gene>
    <name evidence="2" type="ORF">B0T18DRAFT_472514</name>
</gene>
<proteinExistence type="predicted"/>
<name>A0AA40K040_9PEZI</name>
<feature type="compositionally biased region" description="Low complexity" evidence="1">
    <location>
        <begin position="126"/>
        <end position="155"/>
    </location>
</feature>
<feature type="compositionally biased region" description="Low complexity" evidence="1">
    <location>
        <begin position="1"/>
        <end position="11"/>
    </location>
</feature>
<sequence>MPVTPRCVEVESVSDRSESPRPVPARMSNALILGLAKAGWLPLGRRKAPEIKKPPPAPIPRNAGESGTPGRRGLQRAGWIPKDKPEPKPNVESWRRAVDESCDEKNDSALFRRVREQRLAKEAAAKKNPAAMSAPAMSAPATSAPAPTAPASTTPVSVPALPAPVSAPAPVEWSFAEDYTIKHMQQDGKSWEEISEKLGRPVRAIRLRYLELRQSERTYQPTLETIRARDAEFKAARAARDARDAELKAARTPAPTPLLRPVHRAAFYAVHGNAPPAYRGLFKIDGNDWTQLACWVLETLQARWFEGGEALVAPLRVFSGQVFTAREVQRKILEVGVRVDL</sequence>
<feature type="compositionally biased region" description="Basic and acidic residues" evidence="1">
    <location>
        <begin position="81"/>
        <end position="104"/>
    </location>
</feature>
<keyword evidence="3" id="KW-1185">Reference proteome</keyword>